<evidence type="ECO:0000256" key="1">
    <source>
        <dbReference type="ARBA" id="ARBA00009427"/>
    </source>
</evidence>
<dbReference type="NCBIfam" id="TIGR00017">
    <property type="entry name" value="cmk"/>
    <property type="match status" value="1"/>
</dbReference>
<dbReference type="GO" id="GO:0006220">
    <property type="term" value="P:pyrimidine nucleotide metabolic process"/>
    <property type="evidence" value="ECO:0007669"/>
    <property type="project" value="UniProtKB-UniRule"/>
</dbReference>
<gene>
    <name evidence="8" type="primary">cmk</name>
    <name evidence="10" type="ORF">SAMN04488045_2745</name>
</gene>
<dbReference type="InterPro" id="IPR027417">
    <property type="entry name" value="P-loop_NTPase"/>
</dbReference>
<evidence type="ECO:0000256" key="2">
    <source>
        <dbReference type="ARBA" id="ARBA00022679"/>
    </source>
</evidence>
<feature type="domain" description="Cytidylate kinase" evidence="9">
    <location>
        <begin position="60"/>
        <end position="197"/>
    </location>
</feature>
<comment type="similarity">
    <text evidence="1 8">Belongs to the cytidylate kinase family. Type 1 subfamily.</text>
</comment>
<reference evidence="10 11" key="1">
    <citation type="submission" date="2016-10" db="EMBL/GenBank/DDBJ databases">
        <authorList>
            <person name="de Groot N.N."/>
        </authorList>
    </citation>
    <scope>NUCLEOTIDE SEQUENCE [LARGE SCALE GENOMIC DNA]</scope>
    <source>
        <strain evidence="10 11">DSM 26915</strain>
    </source>
</reference>
<dbReference type="Proteomes" id="UP000236752">
    <property type="component" value="Unassembled WGS sequence"/>
</dbReference>
<dbReference type="Gene3D" id="3.40.50.300">
    <property type="entry name" value="P-loop containing nucleotide triphosphate hydrolases"/>
    <property type="match status" value="1"/>
</dbReference>
<comment type="subcellular location">
    <subcellularLocation>
        <location evidence="8">Cytoplasm</location>
    </subcellularLocation>
</comment>
<feature type="domain" description="Cytidylate kinase" evidence="9">
    <location>
        <begin position="5"/>
        <end position="52"/>
    </location>
</feature>
<dbReference type="EMBL" id="FNUZ01000004">
    <property type="protein sequence ID" value="SEG41881.1"/>
    <property type="molecule type" value="Genomic_DNA"/>
</dbReference>
<comment type="catalytic activity">
    <reaction evidence="7 8">
        <text>CMP + ATP = CDP + ADP</text>
        <dbReference type="Rhea" id="RHEA:11600"/>
        <dbReference type="ChEBI" id="CHEBI:30616"/>
        <dbReference type="ChEBI" id="CHEBI:58069"/>
        <dbReference type="ChEBI" id="CHEBI:60377"/>
        <dbReference type="ChEBI" id="CHEBI:456216"/>
        <dbReference type="EC" id="2.7.4.25"/>
    </reaction>
</comment>
<evidence type="ECO:0000256" key="5">
    <source>
        <dbReference type="ARBA" id="ARBA00022840"/>
    </source>
</evidence>
<keyword evidence="2 8" id="KW-0808">Transferase</keyword>
<dbReference type="InterPro" id="IPR003136">
    <property type="entry name" value="Cytidylate_kin"/>
</dbReference>
<evidence type="ECO:0000256" key="8">
    <source>
        <dbReference type="HAMAP-Rule" id="MF_00238"/>
    </source>
</evidence>
<keyword evidence="4 8" id="KW-0418">Kinase</keyword>
<dbReference type="OrthoDB" id="9807434at2"/>
<dbReference type="InterPro" id="IPR011994">
    <property type="entry name" value="Cytidylate_kinase_dom"/>
</dbReference>
<keyword evidence="5 8" id="KW-0067">ATP-binding</keyword>
<dbReference type="HAMAP" id="MF_00238">
    <property type="entry name" value="Cytidyl_kinase_type1"/>
    <property type="match status" value="1"/>
</dbReference>
<evidence type="ECO:0000259" key="9">
    <source>
        <dbReference type="Pfam" id="PF02224"/>
    </source>
</evidence>
<comment type="catalytic activity">
    <reaction evidence="6 8">
        <text>dCMP + ATP = dCDP + ADP</text>
        <dbReference type="Rhea" id="RHEA:25094"/>
        <dbReference type="ChEBI" id="CHEBI:30616"/>
        <dbReference type="ChEBI" id="CHEBI:57566"/>
        <dbReference type="ChEBI" id="CHEBI:58593"/>
        <dbReference type="ChEBI" id="CHEBI:456216"/>
        <dbReference type="EC" id="2.7.4.25"/>
    </reaction>
</comment>
<organism evidence="10 11">
    <name type="scientific">Thalassococcus halodurans</name>
    <dbReference type="NCBI Taxonomy" id="373675"/>
    <lineage>
        <taxon>Bacteria</taxon>
        <taxon>Pseudomonadati</taxon>
        <taxon>Pseudomonadota</taxon>
        <taxon>Alphaproteobacteria</taxon>
        <taxon>Rhodobacterales</taxon>
        <taxon>Roseobacteraceae</taxon>
        <taxon>Thalassococcus</taxon>
    </lineage>
</organism>
<evidence type="ECO:0000256" key="6">
    <source>
        <dbReference type="ARBA" id="ARBA00047615"/>
    </source>
</evidence>
<dbReference type="RefSeq" id="WP_103911068.1">
    <property type="nucleotide sequence ID" value="NZ_FNUZ01000004.1"/>
</dbReference>
<name>A0A1H6A0B2_9RHOB</name>
<dbReference type="GO" id="GO:0036431">
    <property type="term" value="F:dCMP kinase activity"/>
    <property type="evidence" value="ECO:0007669"/>
    <property type="project" value="InterPro"/>
</dbReference>
<dbReference type="GO" id="GO:0005737">
    <property type="term" value="C:cytoplasm"/>
    <property type="evidence" value="ECO:0007669"/>
    <property type="project" value="UniProtKB-SubCell"/>
</dbReference>
<evidence type="ECO:0000313" key="11">
    <source>
        <dbReference type="Proteomes" id="UP000236752"/>
    </source>
</evidence>
<evidence type="ECO:0000256" key="7">
    <source>
        <dbReference type="ARBA" id="ARBA00048478"/>
    </source>
</evidence>
<keyword evidence="3 8" id="KW-0547">Nucleotide-binding</keyword>
<evidence type="ECO:0000256" key="3">
    <source>
        <dbReference type="ARBA" id="ARBA00022741"/>
    </source>
</evidence>
<dbReference type="Pfam" id="PF02224">
    <property type="entry name" value="Cytidylate_kin"/>
    <property type="match status" value="2"/>
</dbReference>
<accession>A0A1H6A0B2</accession>
<dbReference type="SUPFAM" id="SSF52540">
    <property type="entry name" value="P-loop containing nucleoside triphosphate hydrolases"/>
    <property type="match status" value="1"/>
</dbReference>
<evidence type="ECO:0000313" key="10">
    <source>
        <dbReference type="EMBL" id="SEG41881.1"/>
    </source>
</evidence>
<evidence type="ECO:0000256" key="4">
    <source>
        <dbReference type="ARBA" id="ARBA00022777"/>
    </source>
</evidence>
<dbReference type="AlphaFoldDB" id="A0A1H6A0B2"/>
<dbReference type="GO" id="GO:0005524">
    <property type="term" value="F:ATP binding"/>
    <property type="evidence" value="ECO:0007669"/>
    <property type="project" value="UniProtKB-UniRule"/>
</dbReference>
<proteinExistence type="inferred from homology"/>
<protein>
    <recommendedName>
        <fullName evidence="8">Cytidylate kinase</fullName>
        <shortName evidence="8">CK</shortName>
        <ecNumber evidence="8">2.7.4.25</ecNumber>
    </recommendedName>
    <alternativeName>
        <fullName evidence="8">Cytidine monophosphate kinase</fullName>
        <shortName evidence="8">CMP kinase</shortName>
    </alternativeName>
</protein>
<sequence length="203" mass="21682">MAFTIAIDGPAAAGKGTISKAVAAHYGFAHLDTGLLYRAVGKQVLTGTAAIEAAQNLRAEDLQADDLRTPEVAQAASKVAVIPEVRAALVDFQRVFARRSGGAVLDGRDIGTVICPDAEAKLFVTASAEIRADRRFRELVANGLRVDFETVLDDVRQRDARDMGRKDAPLRPADDAIQIDTSELSIDEAIATAIREIDARRAG</sequence>
<dbReference type="CDD" id="cd02020">
    <property type="entry name" value="CMPK"/>
    <property type="match status" value="1"/>
</dbReference>
<keyword evidence="8" id="KW-0963">Cytoplasm</keyword>
<feature type="binding site" evidence="8">
    <location>
        <begin position="9"/>
        <end position="17"/>
    </location>
    <ligand>
        <name>ATP</name>
        <dbReference type="ChEBI" id="CHEBI:30616"/>
    </ligand>
</feature>
<keyword evidence="11" id="KW-1185">Reference proteome</keyword>
<dbReference type="EC" id="2.7.4.25" evidence="8"/>
<dbReference type="GO" id="GO:0036430">
    <property type="term" value="F:CMP kinase activity"/>
    <property type="evidence" value="ECO:0007669"/>
    <property type="project" value="RHEA"/>
</dbReference>